<name>M7D6U5_9GAMM</name>
<dbReference type="eggNOG" id="ENOG50346QU">
    <property type="taxonomic scope" value="Bacteria"/>
</dbReference>
<dbReference type="STRING" id="1288826.MSNKSG1_05733"/>
<sequence length="110" mass="11865">MSNIDVHQILPGMIAAAKGVFDEKWPIIKDYAEAELEKLARTLAQIEALKLSGQISDAEASMLFEMQKNTARAVMLTLQGMSLLLVEGAINAALAAVKDTINTALGFTFL</sequence>
<reference evidence="1 2" key="1">
    <citation type="journal article" date="2013" name="Genome Announc.">
        <title>Genome Sequence of Hydrothermal Arsenic-Respiring Bacterium Marinobacter santoriniensis NKSG1T.</title>
        <authorList>
            <person name="Handley K.M."/>
            <person name="Upton M."/>
            <person name="Beatson S.A."/>
            <person name="Hery M."/>
            <person name="Lloyd J.R."/>
        </authorList>
    </citation>
    <scope>NUCLEOTIDE SEQUENCE [LARGE SCALE GENOMIC DNA]</scope>
    <source>
        <strain evidence="1 2">NKSG1</strain>
    </source>
</reference>
<protein>
    <submittedName>
        <fullName evidence="1">Uncharacterized protein</fullName>
    </submittedName>
</protein>
<accession>M7D6U5</accession>
<evidence type="ECO:0000313" key="1">
    <source>
        <dbReference type="EMBL" id="EMP56423.1"/>
    </source>
</evidence>
<organism evidence="1 2">
    <name type="scientific">Marinobacter santoriniensis NKSG1</name>
    <dbReference type="NCBI Taxonomy" id="1288826"/>
    <lineage>
        <taxon>Bacteria</taxon>
        <taxon>Pseudomonadati</taxon>
        <taxon>Pseudomonadota</taxon>
        <taxon>Gammaproteobacteria</taxon>
        <taxon>Pseudomonadales</taxon>
        <taxon>Marinobacteraceae</taxon>
        <taxon>Marinobacter</taxon>
    </lineage>
</organism>
<dbReference type="OrthoDB" id="7567545at2"/>
<dbReference type="RefSeq" id="WP_008938296.1">
    <property type="nucleotide sequence ID" value="NZ_APAT01000014.1"/>
</dbReference>
<comment type="caution">
    <text evidence="1">The sequence shown here is derived from an EMBL/GenBank/DDBJ whole genome shotgun (WGS) entry which is preliminary data.</text>
</comment>
<proteinExistence type="predicted"/>
<dbReference type="EMBL" id="APAT01000014">
    <property type="protein sequence ID" value="EMP56423.1"/>
    <property type="molecule type" value="Genomic_DNA"/>
</dbReference>
<evidence type="ECO:0000313" key="2">
    <source>
        <dbReference type="Proteomes" id="UP000011960"/>
    </source>
</evidence>
<keyword evidence="2" id="KW-1185">Reference proteome</keyword>
<dbReference type="AlphaFoldDB" id="M7D6U5"/>
<gene>
    <name evidence="1" type="ORF">MSNKSG1_05733</name>
</gene>
<dbReference type="Proteomes" id="UP000011960">
    <property type="component" value="Unassembled WGS sequence"/>
</dbReference>